<evidence type="ECO:0000256" key="3">
    <source>
        <dbReference type="ARBA" id="ARBA00022475"/>
    </source>
</evidence>
<dbReference type="GO" id="GO:0016020">
    <property type="term" value="C:membrane"/>
    <property type="evidence" value="ECO:0007669"/>
    <property type="project" value="UniProtKB-SubCell"/>
</dbReference>
<dbReference type="PANTHER" id="PTHR36838:SF1">
    <property type="entry name" value="SLR1864 PROTEIN"/>
    <property type="match status" value="1"/>
</dbReference>
<name>A0A4R1K9J6_9BACT</name>
<proteinExistence type="predicted"/>
<feature type="transmembrane region" description="Helical" evidence="7">
    <location>
        <begin position="130"/>
        <end position="152"/>
    </location>
</feature>
<dbReference type="RefSeq" id="WP_132873904.1">
    <property type="nucleotide sequence ID" value="NZ_JAJUHT010000011.1"/>
</dbReference>
<gene>
    <name evidence="8" type="ORF">C8D98_1934</name>
</gene>
<comment type="caution">
    <text evidence="8">The sequence shown here is derived from an EMBL/GenBank/DDBJ whole genome shotgun (WGS) entry which is preliminary data.</text>
</comment>
<dbReference type="OrthoDB" id="9786183at2"/>
<protein>
    <recommendedName>
        <fullName evidence="10">Transporter</fullName>
    </recommendedName>
</protein>
<dbReference type="AlphaFoldDB" id="A0A4R1K9J6"/>
<sequence>MDALVLLIFCFLFGMLARKLELLPSSTPMVLNGFIINLSMPAITFYYIHKMQFDTSLLFPVFMPWIHFGLAFFLFRFIAKRMNYDKKTTGAIILTAGLGNTSFVGFPLITAYFGAEYLGVGVLVDQPGTFLVLSTLGIATAAIYSSGAISAMGLLKKVFTFPPFQAMLLAVLLRSFEIPEYAQLSMKTLGLTITPLAMVSVGYQLKFVKSPGIIKKLFFGLGYKLFLAPAFFYLLYVVIMRGSGINMQVTLFEAAMAPMITAGIVSIQYGLDEELAVMMLGVGIPLSLLTAPVWHYLLSGV</sequence>
<keyword evidence="5 7" id="KW-1133">Transmembrane helix</keyword>
<feature type="transmembrane region" description="Helical" evidence="7">
    <location>
        <begin position="57"/>
        <end position="79"/>
    </location>
</feature>
<evidence type="ECO:0000256" key="1">
    <source>
        <dbReference type="ARBA" id="ARBA00004141"/>
    </source>
</evidence>
<evidence type="ECO:0008006" key="10">
    <source>
        <dbReference type="Google" id="ProtNLM"/>
    </source>
</evidence>
<dbReference type="EMBL" id="SMGG01000004">
    <property type="protein sequence ID" value="TCK61052.1"/>
    <property type="molecule type" value="Genomic_DNA"/>
</dbReference>
<feature type="transmembrane region" description="Helical" evidence="7">
    <location>
        <begin position="217"/>
        <end position="239"/>
    </location>
</feature>
<evidence type="ECO:0000256" key="7">
    <source>
        <dbReference type="SAM" id="Phobius"/>
    </source>
</evidence>
<evidence type="ECO:0000256" key="5">
    <source>
        <dbReference type="ARBA" id="ARBA00022989"/>
    </source>
</evidence>
<keyword evidence="4 7" id="KW-0812">Transmembrane</keyword>
<keyword evidence="2" id="KW-0813">Transport</keyword>
<dbReference type="InterPro" id="IPR004776">
    <property type="entry name" value="Mem_transp_PIN-like"/>
</dbReference>
<dbReference type="Pfam" id="PF03547">
    <property type="entry name" value="Mem_trans"/>
    <property type="match status" value="2"/>
</dbReference>
<comment type="subcellular location">
    <subcellularLocation>
        <location evidence="1">Membrane</location>
        <topology evidence="1">Multi-pass membrane protein</topology>
    </subcellularLocation>
</comment>
<evidence type="ECO:0000313" key="8">
    <source>
        <dbReference type="EMBL" id="TCK61052.1"/>
    </source>
</evidence>
<dbReference type="PANTHER" id="PTHR36838">
    <property type="entry name" value="AUXIN EFFLUX CARRIER FAMILY PROTEIN"/>
    <property type="match status" value="1"/>
</dbReference>
<evidence type="ECO:0000256" key="2">
    <source>
        <dbReference type="ARBA" id="ARBA00022448"/>
    </source>
</evidence>
<evidence type="ECO:0000256" key="4">
    <source>
        <dbReference type="ARBA" id="ARBA00022692"/>
    </source>
</evidence>
<reference evidence="8 9" key="1">
    <citation type="submission" date="2019-03" db="EMBL/GenBank/DDBJ databases">
        <title>Genomic Encyclopedia of Type Strains, Phase IV (KMG-IV): sequencing the most valuable type-strain genomes for metagenomic binning, comparative biology and taxonomic classification.</title>
        <authorList>
            <person name="Goeker M."/>
        </authorList>
    </citation>
    <scope>NUCLEOTIDE SEQUENCE [LARGE SCALE GENOMIC DNA]</scope>
    <source>
        <strain evidence="8 9">DSM 24984</strain>
    </source>
</reference>
<feature type="transmembrane region" description="Helical" evidence="7">
    <location>
        <begin position="251"/>
        <end position="271"/>
    </location>
</feature>
<feature type="transmembrane region" description="Helical" evidence="7">
    <location>
        <begin position="29"/>
        <end position="48"/>
    </location>
</feature>
<keyword evidence="6 7" id="KW-0472">Membrane</keyword>
<keyword evidence="9" id="KW-1185">Reference proteome</keyword>
<feature type="transmembrane region" description="Helical" evidence="7">
    <location>
        <begin position="91"/>
        <end position="118"/>
    </location>
</feature>
<keyword evidence="3" id="KW-1003">Cell membrane</keyword>
<dbReference type="GO" id="GO:0055085">
    <property type="term" value="P:transmembrane transport"/>
    <property type="evidence" value="ECO:0007669"/>
    <property type="project" value="InterPro"/>
</dbReference>
<feature type="transmembrane region" description="Helical" evidence="7">
    <location>
        <begin position="277"/>
        <end position="298"/>
    </location>
</feature>
<dbReference type="Proteomes" id="UP000294614">
    <property type="component" value="Unassembled WGS sequence"/>
</dbReference>
<accession>A0A4R1K9J6</accession>
<organism evidence="8 9">
    <name type="scientific">Seleniivibrio woodruffii</name>
    <dbReference type="NCBI Taxonomy" id="1078050"/>
    <lineage>
        <taxon>Bacteria</taxon>
        <taxon>Pseudomonadati</taxon>
        <taxon>Deferribacterota</taxon>
        <taxon>Deferribacteres</taxon>
        <taxon>Deferribacterales</taxon>
        <taxon>Geovibrionaceae</taxon>
        <taxon>Seleniivibrio</taxon>
    </lineage>
</organism>
<evidence type="ECO:0000313" key="9">
    <source>
        <dbReference type="Proteomes" id="UP000294614"/>
    </source>
</evidence>
<evidence type="ECO:0000256" key="6">
    <source>
        <dbReference type="ARBA" id="ARBA00023136"/>
    </source>
</evidence>